<feature type="transmembrane region" description="Helical" evidence="6">
    <location>
        <begin position="309"/>
        <end position="326"/>
    </location>
</feature>
<evidence type="ECO:0000256" key="5">
    <source>
        <dbReference type="ARBA" id="ARBA00023136"/>
    </source>
</evidence>
<evidence type="ECO:0000256" key="1">
    <source>
        <dbReference type="ARBA" id="ARBA00004141"/>
    </source>
</evidence>
<dbReference type="AlphaFoldDB" id="A0A1A9KC05"/>
<dbReference type="PROSITE" id="PS50850">
    <property type="entry name" value="MFS"/>
    <property type="match status" value="1"/>
</dbReference>
<keyword evidence="4 6" id="KW-1133">Transmembrane helix</keyword>
<feature type="transmembrane region" description="Helical" evidence="6">
    <location>
        <begin position="21"/>
        <end position="38"/>
    </location>
</feature>
<dbReference type="PANTHER" id="PTHR48022">
    <property type="entry name" value="PLASTIDIC GLUCOSE TRANSPORTER 4"/>
    <property type="match status" value="1"/>
</dbReference>
<dbReference type="InterPro" id="IPR005829">
    <property type="entry name" value="Sugar_transporter_CS"/>
</dbReference>
<feature type="transmembrane region" description="Helical" evidence="6">
    <location>
        <begin position="280"/>
        <end position="297"/>
    </location>
</feature>
<protein>
    <submittedName>
        <fullName evidence="8">Metabolite transporter</fullName>
    </submittedName>
</protein>
<dbReference type="InterPro" id="IPR005828">
    <property type="entry name" value="MFS_sugar_transport-like"/>
</dbReference>
<dbReference type="SUPFAM" id="SSF103473">
    <property type="entry name" value="MFS general substrate transporter"/>
    <property type="match status" value="1"/>
</dbReference>
<reference evidence="8 9" key="1">
    <citation type="submission" date="2016-05" db="EMBL/GenBank/DDBJ databases">
        <title>Genome Sequence of Pseudomonas citronellolis Strain SJTE-3, an Estrogens and Persistent Organic Pollutants degradation strain.</title>
        <authorList>
            <person name="Liang R."/>
        </authorList>
    </citation>
    <scope>NUCLEOTIDE SEQUENCE [LARGE SCALE GENOMIC DNA]</scope>
    <source>
        <strain evidence="8 9">SJTE-3</strain>
    </source>
</reference>
<feature type="transmembrane region" description="Helical" evidence="6">
    <location>
        <begin position="332"/>
        <end position="351"/>
    </location>
</feature>
<feature type="transmembrane region" description="Helical" evidence="6">
    <location>
        <begin position="75"/>
        <end position="93"/>
    </location>
</feature>
<comment type="similarity">
    <text evidence="2">Belongs to the major facilitator superfamily. Sugar transporter (TC 2.A.1.1) family.</text>
</comment>
<evidence type="ECO:0000259" key="7">
    <source>
        <dbReference type="PROSITE" id="PS50850"/>
    </source>
</evidence>
<dbReference type="EMBL" id="CP015878">
    <property type="protein sequence ID" value="ANI15034.1"/>
    <property type="molecule type" value="Genomic_DNA"/>
</dbReference>
<feature type="transmembrane region" description="Helical" evidence="6">
    <location>
        <begin position="133"/>
        <end position="153"/>
    </location>
</feature>
<dbReference type="InterPro" id="IPR020846">
    <property type="entry name" value="MFS_dom"/>
</dbReference>
<dbReference type="InterPro" id="IPR036259">
    <property type="entry name" value="MFS_trans_sf"/>
</dbReference>
<feature type="transmembrane region" description="Helical" evidence="6">
    <location>
        <begin position="99"/>
        <end position="121"/>
    </location>
</feature>
<evidence type="ECO:0000256" key="4">
    <source>
        <dbReference type="ARBA" id="ARBA00022989"/>
    </source>
</evidence>
<dbReference type="GO" id="GO:0005351">
    <property type="term" value="F:carbohydrate:proton symporter activity"/>
    <property type="evidence" value="ECO:0007669"/>
    <property type="project" value="TreeGrafter"/>
</dbReference>
<keyword evidence="3 6" id="KW-0812">Transmembrane</keyword>
<evidence type="ECO:0000313" key="9">
    <source>
        <dbReference type="Proteomes" id="UP000077748"/>
    </source>
</evidence>
<proteinExistence type="inferred from homology"/>
<name>A0A1A9KC05_9PSED</name>
<feature type="domain" description="Major facilitator superfamily (MFS) profile" evidence="7">
    <location>
        <begin position="8"/>
        <end position="422"/>
    </location>
</feature>
<dbReference type="Proteomes" id="UP000077748">
    <property type="component" value="Chromosome"/>
</dbReference>
<feature type="transmembrane region" description="Helical" evidence="6">
    <location>
        <begin position="44"/>
        <end position="63"/>
    </location>
</feature>
<evidence type="ECO:0000256" key="2">
    <source>
        <dbReference type="ARBA" id="ARBA00010992"/>
    </source>
</evidence>
<evidence type="ECO:0000256" key="3">
    <source>
        <dbReference type="ARBA" id="ARBA00022692"/>
    </source>
</evidence>
<accession>A0A1A9KC05</accession>
<feature type="transmembrane region" description="Helical" evidence="6">
    <location>
        <begin position="397"/>
        <end position="418"/>
    </location>
</feature>
<sequence>MTFFHWRLLFQSAGGPFLDGWLLSIIGVALIGMTPALGLSGTDLSLAGAAALIGIFFGGLVFGRMTDIIGRQLMYTIDLIVLVVGSVLCAFVDHAWQIILLRFLIGVAIGADYPIATSLLAEWLPTKQRAAMLGSLVVAWFLGATVATFLGFGMVEYLGEDSWRWMLASSGVPGLIILLMRIGTPESPRWLLSKGRFEEAEAVVRKIYGQDADLSSIREAESVRPKRLGYSALLQGEYLKRTFFCGMFYLCAVTPVFAIYTFGPVMLSAFGLNEGNLSNIGYALISLLFLLGCLPALRLSETVGRRPLLLWSFALMILPFLALGIAPEAPVALIIFWFCLYAVTSGGPNILEWSYPNELFPTDIRATAMGVITAVSRIGAALGTFLLPLSLEHYGDGATMLIMAAMTAVGFVVSYFLAPETKGRSLSEASGV</sequence>
<feature type="transmembrane region" description="Helical" evidence="6">
    <location>
        <begin position="242"/>
        <end position="260"/>
    </location>
</feature>
<dbReference type="CDD" id="cd17316">
    <property type="entry name" value="MFS_SV2_like"/>
    <property type="match status" value="1"/>
</dbReference>
<evidence type="ECO:0000256" key="6">
    <source>
        <dbReference type="SAM" id="Phobius"/>
    </source>
</evidence>
<dbReference type="GO" id="GO:0016020">
    <property type="term" value="C:membrane"/>
    <property type="evidence" value="ECO:0007669"/>
    <property type="project" value="UniProtKB-SubCell"/>
</dbReference>
<dbReference type="PROSITE" id="PS00217">
    <property type="entry name" value="SUGAR_TRANSPORT_2"/>
    <property type="match status" value="1"/>
</dbReference>
<dbReference type="Gene3D" id="1.20.1250.20">
    <property type="entry name" value="MFS general substrate transporter like domains"/>
    <property type="match status" value="1"/>
</dbReference>
<organism evidence="8 9">
    <name type="scientific">Pseudomonas citronellolis</name>
    <dbReference type="NCBI Taxonomy" id="53408"/>
    <lineage>
        <taxon>Bacteria</taxon>
        <taxon>Pseudomonadati</taxon>
        <taxon>Pseudomonadota</taxon>
        <taxon>Gammaproteobacteria</taxon>
        <taxon>Pseudomonadales</taxon>
        <taxon>Pseudomonadaceae</taxon>
        <taxon>Pseudomonas</taxon>
    </lineage>
</organism>
<feature type="transmembrane region" description="Helical" evidence="6">
    <location>
        <begin position="371"/>
        <end position="391"/>
    </location>
</feature>
<dbReference type="PANTHER" id="PTHR48022:SF2">
    <property type="entry name" value="PLASTIDIC GLUCOSE TRANSPORTER 4"/>
    <property type="match status" value="1"/>
</dbReference>
<dbReference type="InterPro" id="IPR050360">
    <property type="entry name" value="MFS_Sugar_Transporters"/>
</dbReference>
<dbReference type="Pfam" id="PF00083">
    <property type="entry name" value="Sugar_tr"/>
    <property type="match status" value="1"/>
</dbReference>
<keyword evidence="5 6" id="KW-0472">Membrane</keyword>
<comment type="subcellular location">
    <subcellularLocation>
        <location evidence="1">Membrane</location>
        <topology evidence="1">Multi-pass membrane protein</topology>
    </subcellularLocation>
</comment>
<gene>
    <name evidence="8" type="ORF">A9C11_14025</name>
</gene>
<evidence type="ECO:0000313" key="8">
    <source>
        <dbReference type="EMBL" id="ANI15034.1"/>
    </source>
</evidence>